<proteinExistence type="inferred from homology"/>
<name>A0A1I1EKY7_BREAD</name>
<keyword evidence="3" id="KW-0813">Transport</keyword>
<reference evidence="9" key="1">
    <citation type="submission" date="2016-10" db="EMBL/GenBank/DDBJ databases">
        <authorList>
            <person name="Varghese N."/>
            <person name="Submissions S."/>
        </authorList>
    </citation>
    <scope>NUCLEOTIDE SEQUENCE [LARGE SCALE GENOMIC DNA]</scope>
    <source>
        <strain evidence="9">ATCC 43811</strain>
    </source>
</reference>
<dbReference type="AlphaFoldDB" id="A0A1I1EKY7"/>
<dbReference type="RefSeq" id="WP_092319576.1">
    <property type="nucleotide sequence ID" value="NZ_FOKY01000014.1"/>
</dbReference>
<dbReference type="InterPro" id="IPR006042">
    <property type="entry name" value="Xan_ur_permease"/>
</dbReference>
<evidence type="ECO:0000256" key="5">
    <source>
        <dbReference type="ARBA" id="ARBA00022989"/>
    </source>
</evidence>
<protein>
    <submittedName>
        <fullName evidence="8">Nucleobase:cation symporter-2, NCS2 family</fullName>
    </submittedName>
</protein>
<evidence type="ECO:0000313" key="8">
    <source>
        <dbReference type="EMBL" id="SFB87775.1"/>
    </source>
</evidence>
<feature type="transmembrane region" description="Helical" evidence="7">
    <location>
        <begin position="149"/>
        <end position="165"/>
    </location>
</feature>
<dbReference type="STRING" id="34097.SAMN02745150_01161"/>
<comment type="subcellular location">
    <subcellularLocation>
        <location evidence="1">Membrane</location>
        <topology evidence="1">Multi-pass membrane protein</topology>
    </subcellularLocation>
</comment>
<feature type="transmembrane region" description="Helical" evidence="7">
    <location>
        <begin position="87"/>
        <end position="104"/>
    </location>
</feature>
<dbReference type="InterPro" id="IPR006043">
    <property type="entry name" value="NCS2"/>
</dbReference>
<feature type="transmembrane region" description="Helical" evidence="7">
    <location>
        <begin position="390"/>
        <end position="411"/>
    </location>
</feature>
<dbReference type="PANTHER" id="PTHR42810:SF2">
    <property type="entry name" value="PURINE PERMEASE C1399.01C-RELATED"/>
    <property type="match status" value="1"/>
</dbReference>
<feature type="transmembrane region" description="Helical" evidence="7">
    <location>
        <begin position="177"/>
        <end position="196"/>
    </location>
</feature>
<gene>
    <name evidence="8" type="ORF">SAMN02745150_01161</name>
</gene>
<evidence type="ECO:0000256" key="2">
    <source>
        <dbReference type="ARBA" id="ARBA00008821"/>
    </source>
</evidence>
<feature type="transmembrane region" description="Helical" evidence="7">
    <location>
        <begin position="62"/>
        <end position="81"/>
    </location>
</feature>
<evidence type="ECO:0000256" key="7">
    <source>
        <dbReference type="SAM" id="Phobius"/>
    </source>
</evidence>
<evidence type="ECO:0000256" key="1">
    <source>
        <dbReference type="ARBA" id="ARBA00004141"/>
    </source>
</evidence>
<dbReference type="NCBIfam" id="NF037981">
    <property type="entry name" value="NCS2_1"/>
    <property type="match status" value="1"/>
</dbReference>
<evidence type="ECO:0000256" key="4">
    <source>
        <dbReference type="ARBA" id="ARBA00022692"/>
    </source>
</evidence>
<dbReference type="PROSITE" id="PS01116">
    <property type="entry name" value="XANTH_URACIL_PERMASE"/>
    <property type="match status" value="1"/>
</dbReference>
<evidence type="ECO:0000313" key="9">
    <source>
        <dbReference type="Proteomes" id="UP000240042"/>
    </source>
</evidence>
<feature type="transmembrane region" description="Helical" evidence="7">
    <location>
        <begin position="116"/>
        <end position="137"/>
    </location>
</feature>
<keyword evidence="9" id="KW-1185">Reference proteome</keyword>
<sequence>MSNFSIFILSLQHVLAMFVANITPMLIVGSTLELSNLSELLQAVMLVAAINTTMQCMFGSRLPVVMGANFTFIPLAIAIGSKYGYDAVLAAALVGGIFEACLGTTMHKLKKFFPPLITGIILLSIGLSLIPVGISSLAGGFGAQDFGSWHHYLLGTPVIIAIILLNQYAKGLWKNGALFFGVVLGVILATLLGYIDYSSVFQAKAFFVPKLFPYKITLQSFHWDAILGMCVLYVVSAVETMGDMTGIVQAGFKRDLSSRELSGGITADGLGCVASSLFGVTPTTSFSQNTGIIAMTGVVDRSVVLLSAGILCLGAFSPKLATLIQVIPTSVLGASLIIMFAMISVSGIKMMTVNTLGAREAIIIAISLGIGHGISTQPNALTQAPEAIKLIYGGSGIAVSTLLSVFLNYVLPKNIEAESQSI</sequence>
<keyword evidence="6 7" id="KW-0472">Membrane</keyword>
<feature type="transmembrane region" description="Helical" evidence="7">
    <location>
        <begin position="26"/>
        <end position="50"/>
    </location>
</feature>
<dbReference type="GO" id="GO:0042907">
    <property type="term" value="F:xanthine transmembrane transporter activity"/>
    <property type="evidence" value="ECO:0007669"/>
    <property type="project" value="TreeGrafter"/>
</dbReference>
<feature type="transmembrane region" description="Helical" evidence="7">
    <location>
        <begin position="216"/>
        <end position="235"/>
    </location>
</feature>
<accession>A0A1I1EKY7</accession>
<evidence type="ECO:0000256" key="3">
    <source>
        <dbReference type="ARBA" id="ARBA00022448"/>
    </source>
</evidence>
<organism evidence="8 9">
    <name type="scientific">Brevinema andersonii</name>
    <dbReference type="NCBI Taxonomy" id="34097"/>
    <lineage>
        <taxon>Bacteria</taxon>
        <taxon>Pseudomonadati</taxon>
        <taxon>Spirochaetota</taxon>
        <taxon>Spirochaetia</taxon>
        <taxon>Brevinematales</taxon>
        <taxon>Brevinemataceae</taxon>
        <taxon>Brevinema</taxon>
    </lineage>
</organism>
<comment type="similarity">
    <text evidence="2">Belongs to the nucleobase:cation symporter-2 (NCS2) (TC 2.A.40) family.</text>
</comment>
<dbReference type="PANTHER" id="PTHR42810">
    <property type="entry name" value="PURINE PERMEASE C1399.01C-RELATED"/>
    <property type="match status" value="1"/>
</dbReference>
<feature type="transmembrane region" description="Helical" evidence="7">
    <location>
        <begin position="357"/>
        <end position="375"/>
    </location>
</feature>
<dbReference type="OrthoDB" id="9805749at2"/>
<dbReference type="GO" id="GO:0005886">
    <property type="term" value="C:plasma membrane"/>
    <property type="evidence" value="ECO:0007669"/>
    <property type="project" value="TreeGrafter"/>
</dbReference>
<feature type="transmembrane region" description="Helical" evidence="7">
    <location>
        <begin position="323"/>
        <end position="345"/>
    </location>
</feature>
<dbReference type="EMBL" id="FOKY01000014">
    <property type="protein sequence ID" value="SFB87775.1"/>
    <property type="molecule type" value="Genomic_DNA"/>
</dbReference>
<dbReference type="Pfam" id="PF00860">
    <property type="entry name" value="Xan_ur_permease"/>
    <property type="match status" value="1"/>
</dbReference>
<evidence type="ECO:0000256" key="6">
    <source>
        <dbReference type="ARBA" id="ARBA00023136"/>
    </source>
</evidence>
<dbReference type="NCBIfam" id="TIGR00801">
    <property type="entry name" value="ncs2"/>
    <property type="match status" value="1"/>
</dbReference>
<keyword evidence="4 7" id="KW-0812">Transmembrane</keyword>
<feature type="transmembrane region" description="Helical" evidence="7">
    <location>
        <begin position="298"/>
        <end position="317"/>
    </location>
</feature>
<dbReference type="Proteomes" id="UP000240042">
    <property type="component" value="Unassembled WGS sequence"/>
</dbReference>
<keyword evidence="5 7" id="KW-1133">Transmembrane helix</keyword>